<dbReference type="GO" id="GO:0005886">
    <property type="term" value="C:plasma membrane"/>
    <property type="evidence" value="ECO:0007669"/>
    <property type="project" value="UniProtKB-SubCell"/>
</dbReference>
<organism evidence="10 11">
    <name type="scientific">Nisaea acidiphila</name>
    <dbReference type="NCBI Taxonomy" id="1862145"/>
    <lineage>
        <taxon>Bacteria</taxon>
        <taxon>Pseudomonadati</taxon>
        <taxon>Pseudomonadota</taxon>
        <taxon>Alphaproteobacteria</taxon>
        <taxon>Rhodospirillales</taxon>
        <taxon>Thalassobaculaceae</taxon>
        <taxon>Nisaea</taxon>
    </lineage>
</organism>
<reference evidence="10" key="1">
    <citation type="submission" date="2022-08" db="EMBL/GenBank/DDBJ databases">
        <title>Nisaea acidiphila sp. nov., isolated from a marine algal debris and emended description of the genus Nisaea Urios et al. 2008.</title>
        <authorList>
            <person name="Kwon K."/>
        </authorList>
    </citation>
    <scope>NUCLEOTIDE SEQUENCE</scope>
    <source>
        <strain evidence="10">MEBiC11861</strain>
    </source>
</reference>
<keyword evidence="7 9" id="KW-0472">Membrane</keyword>
<dbReference type="PANTHER" id="PTHR30574:SF1">
    <property type="entry name" value="SULPHUR TRANSPORT DOMAIN-CONTAINING PROTEIN"/>
    <property type="match status" value="1"/>
</dbReference>
<feature type="transmembrane region" description="Helical" evidence="9">
    <location>
        <begin position="320"/>
        <end position="343"/>
    </location>
</feature>
<evidence type="ECO:0000256" key="3">
    <source>
        <dbReference type="ARBA" id="ARBA00022475"/>
    </source>
</evidence>
<protein>
    <submittedName>
        <fullName evidence="10">YeeE/YedE family protein</fullName>
    </submittedName>
</protein>
<feature type="transmembrane region" description="Helical" evidence="9">
    <location>
        <begin position="242"/>
        <end position="271"/>
    </location>
</feature>
<comment type="similarity">
    <text evidence="8">Belongs to the TsuA/YedE (TC 9.B.102) family.</text>
</comment>
<dbReference type="InterPro" id="IPR007272">
    <property type="entry name" value="Sulf_transp_TsuA/YedE"/>
</dbReference>
<proteinExistence type="inferred from homology"/>
<evidence type="ECO:0000256" key="9">
    <source>
        <dbReference type="SAM" id="Phobius"/>
    </source>
</evidence>
<keyword evidence="11" id="KW-1185">Reference proteome</keyword>
<gene>
    <name evidence="10" type="ORF">NUH88_07590</name>
</gene>
<evidence type="ECO:0000256" key="7">
    <source>
        <dbReference type="ARBA" id="ARBA00023136"/>
    </source>
</evidence>
<feature type="transmembrane region" description="Helical" evidence="9">
    <location>
        <begin position="292"/>
        <end position="314"/>
    </location>
</feature>
<keyword evidence="4" id="KW-0997">Cell inner membrane</keyword>
<evidence type="ECO:0000256" key="5">
    <source>
        <dbReference type="ARBA" id="ARBA00022692"/>
    </source>
</evidence>
<name>A0A9J7AW19_9PROT</name>
<evidence type="ECO:0000256" key="6">
    <source>
        <dbReference type="ARBA" id="ARBA00022989"/>
    </source>
</evidence>
<feature type="transmembrane region" description="Helical" evidence="9">
    <location>
        <begin position="48"/>
        <end position="73"/>
    </location>
</feature>
<feature type="transmembrane region" description="Helical" evidence="9">
    <location>
        <begin position="173"/>
        <end position="189"/>
    </location>
</feature>
<evidence type="ECO:0000256" key="4">
    <source>
        <dbReference type="ARBA" id="ARBA00022519"/>
    </source>
</evidence>
<comment type="subcellular location">
    <subcellularLocation>
        <location evidence="1">Cell inner membrane</location>
        <topology evidence="1">Multi-pass membrane protein</topology>
    </subcellularLocation>
</comment>
<keyword evidence="2" id="KW-0813">Transport</keyword>
<sequence>MFGLTDTAAVTLVGFASGLVLGLASRIPRFCTLGAIEDALYGGNRDRIMMWPMAIGTAVAVTALLSAFGLAAVEGSVYLRFEFSLSASLAGGLMFGVGMALAGNCGFGALARIGGGDIRSALIVLTIGIAAYSTAVGPLAEMRNALFPREHAASLSDSSLAVLLEEVTSIPELYISLAVALLLVAPALTDPHFVRNRSAVLWSVLIGLSCTAAWFGTTYVAQTGFDPIPVESHSFTMPLGEILLQAMGVNSLGGFSVGSVLGVVAGAWLGARIRHQFRWEACDDPGELRRQIFGAALMGVGGVIALGCSVGQGLSAFSALAISAPVTILAILVGAVLGLRYLVEGRNPFESLSAILPRLFGKRPRSH</sequence>
<keyword evidence="3" id="KW-1003">Cell membrane</keyword>
<dbReference type="Pfam" id="PF04143">
    <property type="entry name" value="Sulf_transp"/>
    <property type="match status" value="1"/>
</dbReference>
<dbReference type="RefSeq" id="WP_257771110.1">
    <property type="nucleotide sequence ID" value="NZ_CP102480.1"/>
</dbReference>
<evidence type="ECO:0000313" key="10">
    <source>
        <dbReference type="EMBL" id="UUX51551.1"/>
    </source>
</evidence>
<dbReference type="Proteomes" id="UP001060336">
    <property type="component" value="Chromosome"/>
</dbReference>
<accession>A0A9J7AW19</accession>
<evidence type="ECO:0000256" key="8">
    <source>
        <dbReference type="ARBA" id="ARBA00035655"/>
    </source>
</evidence>
<feature type="transmembrane region" description="Helical" evidence="9">
    <location>
        <begin position="6"/>
        <end position="27"/>
    </location>
</feature>
<evidence type="ECO:0000313" key="11">
    <source>
        <dbReference type="Proteomes" id="UP001060336"/>
    </source>
</evidence>
<dbReference type="AlphaFoldDB" id="A0A9J7AW19"/>
<dbReference type="EMBL" id="CP102480">
    <property type="protein sequence ID" value="UUX51551.1"/>
    <property type="molecule type" value="Genomic_DNA"/>
</dbReference>
<evidence type="ECO:0000256" key="1">
    <source>
        <dbReference type="ARBA" id="ARBA00004429"/>
    </source>
</evidence>
<feature type="transmembrane region" description="Helical" evidence="9">
    <location>
        <begin position="122"/>
        <end position="140"/>
    </location>
</feature>
<dbReference type="KEGG" id="naci:NUH88_07590"/>
<evidence type="ECO:0000256" key="2">
    <source>
        <dbReference type="ARBA" id="ARBA00022448"/>
    </source>
</evidence>
<dbReference type="PANTHER" id="PTHR30574">
    <property type="entry name" value="INNER MEMBRANE PROTEIN YEDE"/>
    <property type="match status" value="1"/>
</dbReference>
<feature type="transmembrane region" description="Helical" evidence="9">
    <location>
        <begin position="85"/>
        <end position="110"/>
    </location>
</feature>
<keyword evidence="6 9" id="KW-1133">Transmembrane helix</keyword>
<feature type="transmembrane region" description="Helical" evidence="9">
    <location>
        <begin position="201"/>
        <end position="222"/>
    </location>
</feature>
<keyword evidence="5 9" id="KW-0812">Transmembrane</keyword>